<proteinExistence type="inferred from homology"/>
<dbReference type="PANTHER" id="PTHR30290">
    <property type="entry name" value="PERIPLASMIC BINDING COMPONENT OF ABC TRANSPORTER"/>
    <property type="match status" value="1"/>
</dbReference>
<evidence type="ECO:0000256" key="2">
    <source>
        <dbReference type="ARBA" id="ARBA00022448"/>
    </source>
</evidence>
<dbReference type="PIRSF" id="PIRSF002741">
    <property type="entry name" value="MppA"/>
    <property type="match status" value="1"/>
</dbReference>
<dbReference type="InterPro" id="IPR000914">
    <property type="entry name" value="SBP_5_dom"/>
</dbReference>
<dbReference type="SUPFAM" id="SSF53850">
    <property type="entry name" value="Periplasmic binding protein-like II"/>
    <property type="match status" value="1"/>
</dbReference>
<accession>A0ABV3P778</accession>
<dbReference type="Gene3D" id="3.10.105.10">
    <property type="entry name" value="Dipeptide-binding Protein, Domain 3"/>
    <property type="match status" value="1"/>
</dbReference>
<evidence type="ECO:0000256" key="1">
    <source>
        <dbReference type="ARBA" id="ARBA00005695"/>
    </source>
</evidence>
<keyword evidence="2" id="KW-0813">Transport</keyword>
<evidence type="ECO:0000313" key="7">
    <source>
        <dbReference type="Proteomes" id="UP001555826"/>
    </source>
</evidence>
<keyword evidence="7" id="KW-1185">Reference proteome</keyword>
<comment type="caution">
    <text evidence="6">The sequence shown here is derived from an EMBL/GenBank/DDBJ whole genome shotgun (WGS) entry which is preliminary data.</text>
</comment>
<evidence type="ECO:0000256" key="3">
    <source>
        <dbReference type="ARBA" id="ARBA00022729"/>
    </source>
</evidence>
<dbReference type="InterPro" id="IPR030678">
    <property type="entry name" value="Peptide/Ni-bd"/>
</dbReference>
<dbReference type="Gene3D" id="3.90.76.10">
    <property type="entry name" value="Dipeptide-binding Protein, Domain 1"/>
    <property type="match status" value="1"/>
</dbReference>
<dbReference type="Gene3D" id="3.40.190.10">
    <property type="entry name" value="Periplasmic binding protein-like II"/>
    <property type="match status" value="1"/>
</dbReference>
<evidence type="ECO:0000259" key="5">
    <source>
        <dbReference type="Pfam" id="PF00496"/>
    </source>
</evidence>
<evidence type="ECO:0000313" key="6">
    <source>
        <dbReference type="EMBL" id="MEW9265455.1"/>
    </source>
</evidence>
<organism evidence="6 7">
    <name type="scientific">Kineococcus endophyticus</name>
    <dbReference type="NCBI Taxonomy" id="1181883"/>
    <lineage>
        <taxon>Bacteria</taxon>
        <taxon>Bacillati</taxon>
        <taxon>Actinomycetota</taxon>
        <taxon>Actinomycetes</taxon>
        <taxon>Kineosporiales</taxon>
        <taxon>Kineosporiaceae</taxon>
        <taxon>Kineococcus</taxon>
    </lineage>
</organism>
<feature type="chain" id="PRO_5045100255" evidence="4">
    <location>
        <begin position="18"/>
        <end position="516"/>
    </location>
</feature>
<reference evidence="6 7" key="1">
    <citation type="submission" date="2024-07" db="EMBL/GenBank/DDBJ databases">
        <authorList>
            <person name="Thanompreechachai J."/>
            <person name="Duangmal K."/>
        </authorList>
    </citation>
    <scope>NUCLEOTIDE SEQUENCE [LARGE SCALE GENOMIC DNA]</scope>
    <source>
        <strain evidence="6 7">KCTC 19886</strain>
    </source>
</reference>
<comment type="similarity">
    <text evidence="1">Belongs to the bacterial solute-binding protein 5 family.</text>
</comment>
<dbReference type="Pfam" id="PF00496">
    <property type="entry name" value="SBP_bac_5"/>
    <property type="match status" value="1"/>
</dbReference>
<feature type="domain" description="Solute-binding protein family 5" evidence="5">
    <location>
        <begin position="85"/>
        <end position="429"/>
    </location>
</feature>
<dbReference type="EMBL" id="JBFNQN010000007">
    <property type="protein sequence ID" value="MEW9265455.1"/>
    <property type="molecule type" value="Genomic_DNA"/>
</dbReference>
<dbReference type="PANTHER" id="PTHR30290:SF9">
    <property type="entry name" value="OLIGOPEPTIDE-BINDING PROTEIN APPA"/>
    <property type="match status" value="1"/>
</dbReference>
<dbReference type="PROSITE" id="PS51257">
    <property type="entry name" value="PROKAR_LIPOPROTEIN"/>
    <property type="match status" value="1"/>
</dbReference>
<sequence length="516" mass="56145">MRRRALLAALTASPLVAASAGCSVGESVDTGNGNAAGPAGGGAFVAAISAQPDQLDPHKTTAYASFQVLENVYDTLVVPNGKTLEMEPSLATQWDTSPDGLTWTFRLVEGVTFHDGTPFTAADVVFSYRRIIDQELANSARFATVADVTAPDDRTVVITLKRPTPNLLSRIGAFKGMAILSKDVDESTLATKANGTGPFALQGSSASEISLERFDDYWSRAPKLGGVTFQFLPEPAAALTALTTDQVQWTDNVPPQRVASFEDDESVDLGRVASVDYWYLAMNCAKAPFDRVEVRRAVAFAVDRDALTEAAKFGTARPNQTAIPQGSEWYYDYAPFRTDLDEAKRLLQQAGVSTPLTMGVMVTSDYPETVTAAQVLASQLEPLGITVKIETEDFATWLDRQGRGDFDAFMLGWLGNVDPADFYEEQHRTGGANNYQKYSNPTTDDLLDRAAVEPDKTARKTLYEQAAQQIVDDVSYLFLYNPDAVQVWKKGITGYEVRVDKAVDFDTLALPTRGDS</sequence>
<feature type="signal peptide" evidence="4">
    <location>
        <begin position="1"/>
        <end position="17"/>
    </location>
</feature>
<gene>
    <name evidence="6" type="ORF">AB1207_11900</name>
</gene>
<protein>
    <submittedName>
        <fullName evidence="6">ABC transporter substrate-binding protein</fullName>
    </submittedName>
</protein>
<dbReference type="Proteomes" id="UP001555826">
    <property type="component" value="Unassembled WGS sequence"/>
</dbReference>
<keyword evidence="3 4" id="KW-0732">Signal</keyword>
<name>A0ABV3P778_9ACTN</name>
<dbReference type="InterPro" id="IPR039424">
    <property type="entry name" value="SBP_5"/>
</dbReference>
<evidence type="ECO:0000256" key="4">
    <source>
        <dbReference type="SAM" id="SignalP"/>
    </source>
</evidence>
<dbReference type="RefSeq" id="WP_367638536.1">
    <property type="nucleotide sequence ID" value="NZ_JBFNQN010000007.1"/>
</dbReference>